<feature type="region of interest" description="Disordered" evidence="3">
    <location>
        <begin position="337"/>
        <end position="363"/>
    </location>
</feature>
<comment type="caution">
    <text evidence="4">The sequence shown here is derived from an EMBL/GenBank/DDBJ whole genome shotgun (WGS) entry which is preliminary data.</text>
</comment>
<proteinExistence type="predicted"/>
<protein>
    <recommendedName>
        <fullName evidence="5">Serine/threonine-protein phosphatase 2A 55 kDa regulatory subunit B</fullName>
    </recommendedName>
</protein>
<organism evidence="4">
    <name type="scientific">Brassica cretica</name>
    <name type="common">Mustard</name>
    <dbReference type="NCBI Taxonomy" id="69181"/>
    <lineage>
        <taxon>Eukaryota</taxon>
        <taxon>Viridiplantae</taxon>
        <taxon>Streptophyta</taxon>
        <taxon>Embryophyta</taxon>
        <taxon>Tracheophyta</taxon>
        <taxon>Spermatophyta</taxon>
        <taxon>Magnoliopsida</taxon>
        <taxon>eudicotyledons</taxon>
        <taxon>Gunneridae</taxon>
        <taxon>Pentapetalae</taxon>
        <taxon>rosids</taxon>
        <taxon>malvids</taxon>
        <taxon>Brassicales</taxon>
        <taxon>Brassicaceae</taxon>
        <taxon>Brassiceae</taxon>
        <taxon>Brassica</taxon>
    </lineage>
</organism>
<dbReference type="PRINTS" id="PR00600">
    <property type="entry name" value="PP2APR55"/>
</dbReference>
<reference evidence="4" key="1">
    <citation type="submission" date="2019-12" db="EMBL/GenBank/DDBJ databases">
        <title>Genome sequencing and annotation of Brassica cretica.</title>
        <authorList>
            <person name="Studholme D.J."/>
            <person name="Sarris P.F."/>
        </authorList>
    </citation>
    <scope>NUCLEOTIDE SEQUENCE</scope>
    <source>
        <strain evidence="4">PFS-102/07</strain>
        <tissue evidence="4">Leaf</tissue>
    </source>
</reference>
<keyword evidence="1" id="KW-0853">WD repeat</keyword>
<evidence type="ECO:0000313" key="4">
    <source>
        <dbReference type="EMBL" id="KAF2530733.1"/>
    </source>
</evidence>
<dbReference type="EMBL" id="QGKY02002305">
    <property type="protein sequence ID" value="KAF2530733.1"/>
    <property type="molecule type" value="Genomic_DNA"/>
</dbReference>
<dbReference type="SUPFAM" id="SSF50978">
    <property type="entry name" value="WD40 repeat-like"/>
    <property type="match status" value="1"/>
</dbReference>
<gene>
    <name evidence="4" type="ORF">F2Q70_00029514</name>
</gene>
<evidence type="ECO:0000256" key="2">
    <source>
        <dbReference type="ARBA" id="ARBA00022737"/>
    </source>
</evidence>
<accession>A0A8S9FBS8</accession>
<name>A0A8S9FBS8_BRACR</name>
<dbReference type="AlphaFoldDB" id="A0A8S9FBS8"/>
<evidence type="ECO:0008006" key="5">
    <source>
        <dbReference type="Google" id="ProtNLM"/>
    </source>
</evidence>
<dbReference type="PROSITE" id="PS01025">
    <property type="entry name" value="PR55_2"/>
    <property type="match status" value="1"/>
</dbReference>
<dbReference type="InterPro" id="IPR000009">
    <property type="entry name" value="PP2A_PR55"/>
</dbReference>
<dbReference type="InterPro" id="IPR036322">
    <property type="entry name" value="WD40_repeat_dom_sf"/>
</dbReference>
<dbReference type="PANTHER" id="PTHR11871">
    <property type="entry name" value="PROTEIN PHOSPHATASE PP2A REGULATORY SUBUNIT B"/>
    <property type="match status" value="1"/>
</dbReference>
<evidence type="ECO:0000256" key="1">
    <source>
        <dbReference type="ARBA" id="ARBA00022574"/>
    </source>
</evidence>
<dbReference type="InterPro" id="IPR018067">
    <property type="entry name" value="PP2A_PR55_CS"/>
</dbReference>
<dbReference type="GO" id="GO:0000159">
    <property type="term" value="C:protein phosphatase type 2A complex"/>
    <property type="evidence" value="ECO:0007669"/>
    <property type="project" value="InterPro"/>
</dbReference>
<dbReference type="InterPro" id="IPR015943">
    <property type="entry name" value="WD40/YVTN_repeat-like_dom_sf"/>
</dbReference>
<dbReference type="Gene3D" id="2.130.10.10">
    <property type="entry name" value="YVTN repeat-like/Quinoprotein amine dehydrogenase"/>
    <property type="match status" value="1"/>
</dbReference>
<feature type="compositionally biased region" description="Basic and acidic residues" evidence="3">
    <location>
        <begin position="339"/>
        <end position="352"/>
    </location>
</feature>
<sequence length="363" mass="40919">MDLDTHEHFRRVGRSDTYLGELVELNQSDTYISELDKLSKLSDTTLKLSELSGTKNFSLFLGESYPSKHSSKSLDFSGRPRRSRRVGIFCHVSPRYGDGVFHAICSGVRVVTSHESSLVARCRRVYSHAHDYHINSISNNSDGETFISADDLRINLWNLEITNQSFNIVDVKPEKMEDLSGYYISSSKGSIRLIDLRQSALCDSHSKLFEEPEAAGSKSFFTEIIVSVSDIKLAKEGRYLLSHDYMTLKLWDINMDSGPLYDLYENDSIFDKFECCISGDGLRAATGSYINLFRVFGVSPGSTETATLEASRNPMRRQVPVPSSPYLKSRTRNLNLSGKENEIGKHETRQENYDGNSICKKVP</sequence>
<evidence type="ECO:0000256" key="3">
    <source>
        <dbReference type="SAM" id="MobiDB-lite"/>
    </source>
</evidence>
<dbReference type="GO" id="GO:0019888">
    <property type="term" value="F:protein phosphatase regulator activity"/>
    <property type="evidence" value="ECO:0007669"/>
    <property type="project" value="InterPro"/>
</dbReference>
<keyword evidence="2" id="KW-0677">Repeat</keyword>